<evidence type="ECO:0008006" key="4">
    <source>
        <dbReference type="Google" id="ProtNLM"/>
    </source>
</evidence>
<evidence type="ECO:0000256" key="1">
    <source>
        <dbReference type="SAM" id="SignalP"/>
    </source>
</evidence>
<keyword evidence="3" id="KW-1185">Reference proteome</keyword>
<feature type="chain" id="PRO_5045830318" description="DNase1 protein" evidence="1">
    <location>
        <begin position="20"/>
        <end position="172"/>
    </location>
</feature>
<keyword evidence="1" id="KW-0732">Signal</keyword>
<evidence type="ECO:0000313" key="2">
    <source>
        <dbReference type="EMBL" id="KAK7721653.1"/>
    </source>
</evidence>
<accession>A0ABR1NZL7</accession>
<proteinExistence type="predicted"/>
<name>A0ABR1NZL7_DIAER</name>
<comment type="caution">
    <text evidence="2">The sequence shown here is derived from an EMBL/GenBank/DDBJ whole genome shotgun (WGS) entry which is preliminary data.</text>
</comment>
<protein>
    <recommendedName>
        <fullName evidence="4">DNase1 protein</fullName>
    </recommendedName>
</protein>
<feature type="signal peptide" evidence="1">
    <location>
        <begin position="1"/>
        <end position="19"/>
    </location>
</feature>
<reference evidence="2 3" key="1">
    <citation type="submission" date="2024-02" db="EMBL/GenBank/DDBJ databases">
        <title>De novo assembly and annotation of 12 fungi associated with fruit tree decline syndrome in Ontario, Canada.</title>
        <authorList>
            <person name="Sulman M."/>
            <person name="Ellouze W."/>
            <person name="Ilyukhin E."/>
        </authorList>
    </citation>
    <scope>NUCLEOTIDE SEQUENCE [LARGE SCALE GENOMIC DNA]</scope>
    <source>
        <strain evidence="2 3">M169</strain>
    </source>
</reference>
<evidence type="ECO:0000313" key="3">
    <source>
        <dbReference type="Proteomes" id="UP001430848"/>
    </source>
</evidence>
<gene>
    <name evidence="2" type="ORF">SLS63_009436</name>
</gene>
<organism evidence="2 3">
    <name type="scientific">Diaporthe eres</name>
    <name type="common">Phomopsis oblonga</name>
    <dbReference type="NCBI Taxonomy" id="83184"/>
    <lineage>
        <taxon>Eukaryota</taxon>
        <taxon>Fungi</taxon>
        <taxon>Dikarya</taxon>
        <taxon>Ascomycota</taxon>
        <taxon>Pezizomycotina</taxon>
        <taxon>Sordariomycetes</taxon>
        <taxon>Sordariomycetidae</taxon>
        <taxon>Diaporthales</taxon>
        <taxon>Diaporthaceae</taxon>
        <taxon>Diaporthe</taxon>
        <taxon>Diaporthe eres species complex</taxon>
    </lineage>
</organism>
<dbReference type="EMBL" id="JAKNSF020000069">
    <property type="protein sequence ID" value="KAK7721653.1"/>
    <property type="molecule type" value="Genomic_DNA"/>
</dbReference>
<sequence>MVHFPSASALLALAASGAAQKLNSWPKHNYGGTGRTTDNDINTTEVTNITPGGYARYALLFNSWIALSGFYIQSSGDFITDYKVEAIIGPVGLVQEYYVGQVCGATGNFTYVPLVDPSDGGYVWSDTLFIEVTAAARNSSTAIINEIWPVFPGDDIVDPENTSPCPAASRRR</sequence>
<dbReference type="Proteomes" id="UP001430848">
    <property type="component" value="Unassembled WGS sequence"/>
</dbReference>